<evidence type="ECO:0000256" key="8">
    <source>
        <dbReference type="ARBA" id="ARBA00023139"/>
    </source>
</evidence>
<dbReference type="HAMAP" id="MF_01145">
    <property type="entry name" value="Foldase_PrsA"/>
    <property type="match status" value="1"/>
</dbReference>
<keyword evidence="8" id="KW-0564">Palmitate</keyword>
<comment type="similarity">
    <text evidence="3 11">Belongs to the PrsA family.</text>
</comment>
<evidence type="ECO:0000256" key="9">
    <source>
        <dbReference type="ARBA" id="ARBA00023235"/>
    </source>
</evidence>
<keyword evidence="7 11" id="KW-0472">Membrane</keyword>
<keyword evidence="9 11" id="KW-0413">Isomerase</keyword>
<dbReference type="PROSITE" id="PS50198">
    <property type="entry name" value="PPIC_PPIASE_2"/>
    <property type="match status" value="1"/>
</dbReference>
<evidence type="ECO:0000256" key="3">
    <source>
        <dbReference type="ARBA" id="ARBA00006071"/>
    </source>
</evidence>
<organism evidence="13 14">
    <name type="scientific">Weissella coleopterorum</name>
    <dbReference type="NCBI Taxonomy" id="2714949"/>
    <lineage>
        <taxon>Bacteria</taxon>
        <taxon>Bacillati</taxon>
        <taxon>Bacillota</taxon>
        <taxon>Bacilli</taxon>
        <taxon>Lactobacillales</taxon>
        <taxon>Lactobacillaceae</taxon>
        <taxon>Weissella</taxon>
    </lineage>
</organism>
<dbReference type="SUPFAM" id="SSF109998">
    <property type="entry name" value="Triger factor/SurA peptide-binding domain-like"/>
    <property type="match status" value="1"/>
</dbReference>
<reference evidence="13 14" key="1">
    <citation type="submission" date="2020-03" db="EMBL/GenBank/DDBJ databases">
        <title>Weissella sp. nov., isolated from Cybister lewisianus.</title>
        <authorList>
            <person name="Hyun D.-W."/>
            <person name="Bae J.-W."/>
        </authorList>
    </citation>
    <scope>NUCLEOTIDE SEQUENCE [LARGE SCALE GENOMIC DNA]</scope>
    <source>
        <strain evidence="13 14">HDW19</strain>
    </source>
</reference>
<evidence type="ECO:0000256" key="11">
    <source>
        <dbReference type="HAMAP-Rule" id="MF_01145"/>
    </source>
</evidence>
<comment type="subcellular location">
    <subcellularLocation>
        <location evidence="2">Cell membrane</location>
        <topology evidence="2">Lipid-anchor</topology>
    </subcellularLocation>
</comment>
<keyword evidence="6 11" id="KW-0697">Rotamase</keyword>
<proteinExistence type="inferred from homology"/>
<dbReference type="PANTHER" id="PTHR47245:SF1">
    <property type="entry name" value="FOLDASE PROTEIN PRSA"/>
    <property type="match status" value="1"/>
</dbReference>
<dbReference type="Proteomes" id="UP000500741">
    <property type="component" value="Chromosome"/>
</dbReference>
<dbReference type="InterPro" id="IPR027304">
    <property type="entry name" value="Trigger_fact/SurA_dom_sf"/>
</dbReference>
<evidence type="ECO:0000256" key="1">
    <source>
        <dbReference type="ARBA" id="ARBA00000971"/>
    </source>
</evidence>
<dbReference type="EMBL" id="CP049888">
    <property type="protein sequence ID" value="QIL50846.1"/>
    <property type="molecule type" value="Genomic_DNA"/>
</dbReference>
<evidence type="ECO:0000256" key="6">
    <source>
        <dbReference type="ARBA" id="ARBA00023110"/>
    </source>
</evidence>
<sequence>MKKGWLVFGSLIIIAGGLVAFGLSSGKNVATSDAGSISEQKLYDSLKKTSEGKQTFANLMIKQVLQKNYGNKVDQKDIDQQFSDAKKQYGASFESTLQSSGMTPDSYKDNLYLSALEKAAYQANQKFTNKELQKAYDAYTPNVSASIIKTASEEDAKNVISDIKGGTDFAKEAKDKSTDTASKDKGGKLDKFDSTVSSSVVNSAVRDAAFKLKAGEMSESPIKVAADGTTSTSDSYYVIKLNSKDKKASFAKLKEKMKGIIVDEKLNADSTAMQTFIGQQLNKANVHITDSDLKNALSTYTEAASKK</sequence>
<feature type="domain" description="PpiC" evidence="12">
    <location>
        <begin position="140"/>
        <end position="243"/>
    </location>
</feature>
<accession>A0A6G8B0R6</accession>
<comment type="function">
    <text evidence="11">Plays a major role in protein secretion by helping the post-translocational extracellular folding of several secreted proteins.</text>
</comment>
<dbReference type="InterPro" id="IPR023059">
    <property type="entry name" value="Foldase_PrsA"/>
</dbReference>
<dbReference type="InterPro" id="IPR050245">
    <property type="entry name" value="PrsA_foldase"/>
</dbReference>
<keyword evidence="14" id="KW-1185">Reference proteome</keyword>
<evidence type="ECO:0000256" key="5">
    <source>
        <dbReference type="ARBA" id="ARBA00022729"/>
    </source>
</evidence>
<gene>
    <name evidence="11" type="primary">prsA</name>
    <name evidence="13" type="ORF">G7084_05655</name>
</gene>
<evidence type="ECO:0000313" key="13">
    <source>
        <dbReference type="EMBL" id="QIL50846.1"/>
    </source>
</evidence>
<evidence type="ECO:0000313" key="14">
    <source>
        <dbReference type="Proteomes" id="UP000500741"/>
    </source>
</evidence>
<evidence type="ECO:0000256" key="10">
    <source>
        <dbReference type="ARBA" id="ARBA00023288"/>
    </source>
</evidence>
<evidence type="ECO:0000259" key="12">
    <source>
        <dbReference type="PROSITE" id="PS50198"/>
    </source>
</evidence>
<dbReference type="InterPro" id="IPR000297">
    <property type="entry name" value="PPIase_PpiC"/>
</dbReference>
<comment type="catalytic activity">
    <reaction evidence="1 11">
        <text>[protein]-peptidylproline (omega=180) = [protein]-peptidylproline (omega=0)</text>
        <dbReference type="Rhea" id="RHEA:16237"/>
        <dbReference type="Rhea" id="RHEA-COMP:10747"/>
        <dbReference type="Rhea" id="RHEA-COMP:10748"/>
        <dbReference type="ChEBI" id="CHEBI:83833"/>
        <dbReference type="ChEBI" id="CHEBI:83834"/>
        <dbReference type="EC" id="5.2.1.8"/>
    </reaction>
</comment>
<dbReference type="Pfam" id="PF00639">
    <property type="entry name" value="Rotamase"/>
    <property type="match status" value="1"/>
</dbReference>
<dbReference type="AlphaFoldDB" id="A0A6G8B0R6"/>
<dbReference type="InterPro" id="IPR046357">
    <property type="entry name" value="PPIase_dom_sf"/>
</dbReference>
<name>A0A6G8B0R6_9LACO</name>
<evidence type="ECO:0000256" key="2">
    <source>
        <dbReference type="ARBA" id="ARBA00004193"/>
    </source>
</evidence>
<dbReference type="RefSeq" id="WP_166010844.1">
    <property type="nucleotide sequence ID" value="NZ_CP049888.1"/>
</dbReference>
<protein>
    <recommendedName>
        <fullName evidence="11">Foldase protein PrsA</fullName>
        <ecNumber evidence="11">5.2.1.8</ecNumber>
    </recommendedName>
</protein>
<dbReference type="GO" id="GO:0006457">
    <property type="term" value="P:protein folding"/>
    <property type="evidence" value="ECO:0007669"/>
    <property type="project" value="UniProtKB-UniRule"/>
</dbReference>
<dbReference type="Gene3D" id="3.10.50.40">
    <property type="match status" value="1"/>
</dbReference>
<dbReference type="GO" id="GO:0003755">
    <property type="term" value="F:peptidyl-prolyl cis-trans isomerase activity"/>
    <property type="evidence" value="ECO:0007669"/>
    <property type="project" value="UniProtKB-UniRule"/>
</dbReference>
<keyword evidence="5 11" id="KW-0732">Signal</keyword>
<dbReference type="GO" id="GO:0005886">
    <property type="term" value="C:plasma membrane"/>
    <property type="evidence" value="ECO:0007669"/>
    <property type="project" value="UniProtKB-SubCell"/>
</dbReference>
<keyword evidence="10" id="KW-0449">Lipoprotein</keyword>
<dbReference type="PANTHER" id="PTHR47245">
    <property type="entry name" value="PEPTIDYLPROLYL ISOMERASE"/>
    <property type="match status" value="1"/>
</dbReference>
<evidence type="ECO:0000256" key="4">
    <source>
        <dbReference type="ARBA" id="ARBA00022475"/>
    </source>
</evidence>
<dbReference type="EC" id="5.2.1.8" evidence="11"/>
<dbReference type="KEGG" id="wco:G7084_05655"/>
<keyword evidence="4 11" id="KW-1003">Cell membrane</keyword>
<dbReference type="SUPFAM" id="SSF54534">
    <property type="entry name" value="FKBP-like"/>
    <property type="match status" value="1"/>
</dbReference>
<evidence type="ECO:0000256" key="7">
    <source>
        <dbReference type="ARBA" id="ARBA00023136"/>
    </source>
</evidence>